<name>A0A7S0ISZ5_9EUKA</name>
<evidence type="ECO:0000256" key="1">
    <source>
        <dbReference type="SAM" id="MobiDB-lite"/>
    </source>
</evidence>
<feature type="compositionally biased region" description="Low complexity" evidence="1">
    <location>
        <begin position="11"/>
        <end position="41"/>
    </location>
</feature>
<dbReference type="AlphaFoldDB" id="A0A7S0ISZ5"/>
<feature type="compositionally biased region" description="Polar residues" evidence="1">
    <location>
        <begin position="68"/>
        <end position="80"/>
    </location>
</feature>
<organism evidence="2">
    <name type="scientific">Calcidiscus leptoporus</name>
    <dbReference type="NCBI Taxonomy" id="127549"/>
    <lineage>
        <taxon>Eukaryota</taxon>
        <taxon>Haptista</taxon>
        <taxon>Haptophyta</taxon>
        <taxon>Prymnesiophyceae</taxon>
        <taxon>Coccolithales</taxon>
        <taxon>Calcidiscaceae</taxon>
        <taxon>Calcidiscus</taxon>
    </lineage>
</organism>
<feature type="compositionally biased region" description="Basic and acidic residues" evidence="1">
    <location>
        <begin position="277"/>
        <end position="295"/>
    </location>
</feature>
<accession>A0A7S0ISZ5</accession>
<protein>
    <submittedName>
        <fullName evidence="2">Uncharacterized protein</fullName>
    </submittedName>
</protein>
<feature type="region of interest" description="Disordered" evidence="1">
    <location>
        <begin position="1"/>
        <end position="116"/>
    </location>
</feature>
<gene>
    <name evidence="2" type="ORF">CLEP1334_LOCUS6007</name>
</gene>
<proteinExistence type="predicted"/>
<feature type="compositionally biased region" description="Polar residues" evidence="1">
    <location>
        <begin position="212"/>
        <end position="222"/>
    </location>
</feature>
<evidence type="ECO:0000313" key="2">
    <source>
        <dbReference type="EMBL" id="CAD8530755.1"/>
    </source>
</evidence>
<dbReference type="EMBL" id="HBER01012048">
    <property type="protein sequence ID" value="CAD8530755.1"/>
    <property type="molecule type" value="Transcribed_RNA"/>
</dbReference>
<feature type="region of interest" description="Disordered" evidence="1">
    <location>
        <begin position="259"/>
        <end position="295"/>
    </location>
</feature>
<reference evidence="2" key="1">
    <citation type="submission" date="2021-01" db="EMBL/GenBank/DDBJ databases">
        <authorList>
            <person name="Corre E."/>
            <person name="Pelletier E."/>
            <person name="Niang G."/>
            <person name="Scheremetjew M."/>
            <person name="Finn R."/>
            <person name="Kale V."/>
            <person name="Holt S."/>
            <person name="Cochrane G."/>
            <person name="Meng A."/>
            <person name="Brown T."/>
            <person name="Cohen L."/>
        </authorList>
    </citation>
    <scope>NUCLEOTIDE SEQUENCE</scope>
    <source>
        <strain evidence="2">RCC1130</strain>
    </source>
</reference>
<sequence>MARASRKRGVPATEPSPAPASTRRRPQTFTPPDAPPTAHATPPMPLDGDGRAVTPALGVKAPDRQPMRNGQSRALRSTVSEARKPLALPTPTPVPRAAAAGERGGKRRVAREVDDELSPAEQALQMTKEQLARHLSRADDKVEIAEAWRKVGHELLQAARRHFRAHKAHGLISQSAFNLQPVELDFAKKLFMGSLSSMPVLKKASDKPSKGLTITHSYQSNGKLPKKPKCDVERPGFSAFVESLKCAAEGVLSKEAQAGAANSGQEAEEGMAVQEGGKGKEGEEGGEGEQKRRISKVEQRRLWDELEEEAKTDFARAEEERVREYEAALEAEQAAQDNPKAVTVTVRDGEAMRKLLRITSPQIQGFEYVSIAGHQVQQAVFEKLILQYDVEKQHLKLRAFVGHLADAPATSLARA</sequence>
<feature type="region of interest" description="Disordered" evidence="1">
    <location>
        <begin position="201"/>
        <end position="229"/>
    </location>
</feature>